<dbReference type="Proteomes" id="UP000198856">
    <property type="component" value="Unassembled WGS sequence"/>
</dbReference>
<accession>A0A1G8SRW5</accession>
<evidence type="ECO:0000313" key="1">
    <source>
        <dbReference type="EMBL" id="SDJ31883.1"/>
    </source>
</evidence>
<name>A0A1G8SRW5_9EURY</name>
<proteinExistence type="predicted"/>
<evidence type="ECO:0000313" key="2">
    <source>
        <dbReference type="Proteomes" id="UP000198856"/>
    </source>
</evidence>
<reference evidence="1 2" key="1">
    <citation type="submission" date="2016-10" db="EMBL/GenBank/DDBJ databases">
        <authorList>
            <person name="de Groot N.N."/>
        </authorList>
    </citation>
    <scope>NUCLEOTIDE SEQUENCE [LARGE SCALE GENOMIC DNA]</scope>
    <source>
        <strain evidence="1 2">IBRC-M10015</strain>
    </source>
</reference>
<evidence type="ECO:0008006" key="3">
    <source>
        <dbReference type="Google" id="ProtNLM"/>
    </source>
</evidence>
<dbReference type="OrthoDB" id="157374at2157"/>
<dbReference type="EMBL" id="FNFC01000002">
    <property type="protein sequence ID" value="SDJ31883.1"/>
    <property type="molecule type" value="Genomic_DNA"/>
</dbReference>
<dbReference type="RefSeq" id="WP_092699068.1">
    <property type="nucleotide sequence ID" value="NZ_FNFC01000002.1"/>
</dbReference>
<sequence length="378" mass="38598">MSTTGRSDGSTPAASDIASRLRAAEFVRLVADATGDAVAATGLLATALEGDTIAHQCSVVPVPASAQRETDADLTVGVGRHATDADITIGTAGPPASSTALAVAEAFETIDYELALAGITAAGAVPASDTLAAAEARGIERRPGVAVPTANLEDGLAHATLVYAPFSGDTDATAATLTALDSAETDEETQRRVASMVAFEVCSDDGNAPQAAEAVERFLRPLATVGGRFETVEGFGDVLDATARERPGLAVPLVLGAVEPEQALDVWRTHGQRAHEAVSSASTGRYDGLYVVRCDGDQPVGTLARLVAAYRSPEPLVVAVDDSEAAAVAVEERDADLGSRVETAARRVDGRGGGTATVGRAQFSGDPTAFVAAFREVQ</sequence>
<dbReference type="STRING" id="890420.SAMN05216226_102115"/>
<organism evidence="1 2">
    <name type="scientific">Halovenus aranensis</name>
    <dbReference type="NCBI Taxonomy" id="890420"/>
    <lineage>
        <taxon>Archaea</taxon>
        <taxon>Methanobacteriati</taxon>
        <taxon>Methanobacteriota</taxon>
        <taxon>Stenosarchaea group</taxon>
        <taxon>Halobacteria</taxon>
        <taxon>Halobacteriales</taxon>
        <taxon>Haloarculaceae</taxon>
        <taxon>Halovenus</taxon>
    </lineage>
</organism>
<keyword evidence="2" id="KW-1185">Reference proteome</keyword>
<protein>
    <recommendedName>
        <fullName evidence="3">Exonuclease RecJ</fullName>
    </recommendedName>
</protein>
<dbReference type="AlphaFoldDB" id="A0A1G8SRW5"/>
<gene>
    <name evidence="1" type="ORF">SAMN05216226_102115</name>
</gene>